<proteinExistence type="evidence at transcript level"/>
<accession>I3T3G3</accession>
<dbReference type="EMBL" id="BT147261">
    <property type="protein sequence ID" value="AFK47055.1"/>
    <property type="molecule type" value="mRNA"/>
</dbReference>
<sequence>MAELSESHRQIVDQSVNFEDFAFHLYLIKRGLGSWEYVAAIHLCFPTVWERMHFILGIYTQ</sequence>
<reference evidence="1" key="1">
    <citation type="submission" date="2012-05" db="EMBL/GenBank/DDBJ databases">
        <authorList>
            <person name="Krishnakumar V."/>
            <person name="Cheung F."/>
            <person name="Xiao Y."/>
            <person name="Chan A."/>
            <person name="Moskal W.A."/>
            <person name="Town C.D."/>
        </authorList>
    </citation>
    <scope>NUCLEOTIDE SEQUENCE</scope>
</reference>
<dbReference type="AlphaFoldDB" id="I3T3G3"/>
<name>I3T3G3_MEDTR</name>
<organism evidence="1">
    <name type="scientific">Medicago truncatula</name>
    <name type="common">Barrel medic</name>
    <name type="synonym">Medicago tribuloides</name>
    <dbReference type="NCBI Taxonomy" id="3880"/>
    <lineage>
        <taxon>Eukaryota</taxon>
        <taxon>Viridiplantae</taxon>
        <taxon>Streptophyta</taxon>
        <taxon>Embryophyta</taxon>
        <taxon>Tracheophyta</taxon>
        <taxon>Spermatophyta</taxon>
        <taxon>Magnoliopsida</taxon>
        <taxon>eudicotyledons</taxon>
        <taxon>Gunneridae</taxon>
        <taxon>Pentapetalae</taxon>
        <taxon>rosids</taxon>
        <taxon>fabids</taxon>
        <taxon>Fabales</taxon>
        <taxon>Fabaceae</taxon>
        <taxon>Papilionoideae</taxon>
        <taxon>50 kb inversion clade</taxon>
        <taxon>NPAAA clade</taxon>
        <taxon>Hologalegina</taxon>
        <taxon>IRL clade</taxon>
        <taxon>Trifolieae</taxon>
        <taxon>Medicago</taxon>
    </lineage>
</organism>
<evidence type="ECO:0000313" key="1">
    <source>
        <dbReference type="EMBL" id="AFK47055.1"/>
    </source>
</evidence>
<protein>
    <submittedName>
        <fullName evidence="1">Uncharacterized protein</fullName>
    </submittedName>
</protein>